<dbReference type="InterPro" id="IPR036465">
    <property type="entry name" value="vWFA_dom_sf"/>
</dbReference>
<protein>
    <submittedName>
        <fullName evidence="2">Marine proteobacterial sortase target protein</fullName>
    </submittedName>
</protein>
<proteinExistence type="predicted"/>
<dbReference type="EMBL" id="CP019646">
    <property type="protein sequence ID" value="AQQ70380.1"/>
    <property type="molecule type" value="Genomic_DNA"/>
</dbReference>
<reference evidence="3" key="1">
    <citation type="submission" date="2017-02" db="EMBL/GenBank/DDBJ databases">
        <title>Comparative genomics and description of representatives of a novel lineage of planctomycetes thriving in anoxic sediments.</title>
        <authorList>
            <person name="Spring S."/>
            <person name="Bunk B."/>
            <person name="Sproer C."/>
        </authorList>
    </citation>
    <scope>NUCLEOTIDE SEQUENCE [LARGE SCALE GENOMIC DNA]</scope>
    <source>
        <strain evidence="3">SM-Chi-D1</strain>
    </source>
</reference>
<dbReference type="Gene3D" id="3.40.50.410">
    <property type="entry name" value="von Willebrand factor, type A domain"/>
    <property type="match status" value="1"/>
</dbReference>
<dbReference type="AlphaFoldDB" id="A0A1Q2MCI0"/>
<dbReference type="PROSITE" id="PS50234">
    <property type="entry name" value="VWFA"/>
    <property type="match status" value="1"/>
</dbReference>
<dbReference type="OrthoDB" id="288124at2"/>
<keyword evidence="3" id="KW-1185">Reference proteome</keyword>
<dbReference type="Proteomes" id="UP000188181">
    <property type="component" value="Chromosome"/>
</dbReference>
<feature type="domain" description="VWFA" evidence="1">
    <location>
        <begin position="130"/>
        <end position="298"/>
    </location>
</feature>
<evidence type="ECO:0000313" key="3">
    <source>
        <dbReference type="Proteomes" id="UP000188181"/>
    </source>
</evidence>
<evidence type="ECO:0000259" key="1">
    <source>
        <dbReference type="PROSITE" id="PS50234"/>
    </source>
</evidence>
<dbReference type="KEGG" id="pbas:SMSP2_00728"/>
<gene>
    <name evidence="2" type="ORF">SMSP2_00728</name>
</gene>
<evidence type="ECO:0000313" key="2">
    <source>
        <dbReference type="EMBL" id="AQQ70380.1"/>
    </source>
</evidence>
<dbReference type="SUPFAM" id="SSF53300">
    <property type="entry name" value="vWA-like"/>
    <property type="match status" value="1"/>
</dbReference>
<dbReference type="Pfam" id="PF13768">
    <property type="entry name" value="VWA_3"/>
    <property type="match status" value="1"/>
</dbReference>
<sequence length="298" mass="32448" precursor="true">MAVSRRKFSPAKAIIVSAAVHGLILIVFCFITFSRADSPGNEIQTPQANIEHVRRIINSRPVMPKPSVKKRTFTAKRPVKRDISARSLVTRSDTDSTFSSDEEPQITFSDLGGDGMSDIEFFGNRASASNVCFVVDGSGSMLGLTHSVKKQLISSVKRLNAGNHIYLIVFSGDGLLTTANDKMVRASAAAVSQTVEMVNALPMPSGSPKALSALKKAFELTSHDGGKPDVIYFLTDGFDYSDSANRDFTQTVMRLRNEIAPNTRIHTIGFWSGVSDSEMLRQIAENTGGKFSRFMGDD</sequence>
<dbReference type="RefSeq" id="WP_146682649.1">
    <property type="nucleotide sequence ID" value="NZ_CP019646.1"/>
</dbReference>
<dbReference type="InterPro" id="IPR002035">
    <property type="entry name" value="VWF_A"/>
</dbReference>
<organism evidence="2 3">
    <name type="scientific">Limihaloglobus sulfuriphilus</name>
    <dbReference type="NCBI Taxonomy" id="1851148"/>
    <lineage>
        <taxon>Bacteria</taxon>
        <taxon>Pseudomonadati</taxon>
        <taxon>Planctomycetota</taxon>
        <taxon>Phycisphaerae</taxon>
        <taxon>Sedimentisphaerales</taxon>
        <taxon>Sedimentisphaeraceae</taxon>
        <taxon>Limihaloglobus</taxon>
    </lineage>
</organism>
<accession>A0A1Q2MCI0</accession>
<dbReference type="STRING" id="1851148.SMSP2_00728"/>
<name>A0A1Q2MCI0_9BACT</name>